<dbReference type="Proteomes" id="UP001189429">
    <property type="component" value="Unassembled WGS sequence"/>
</dbReference>
<reference evidence="3" key="1">
    <citation type="submission" date="2023-10" db="EMBL/GenBank/DDBJ databases">
        <authorList>
            <person name="Chen Y."/>
            <person name="Shah S."/>
            <person name="Dougan E. K."/>
            <person name="Thang M."/>
            <person name="Chan C."/>
        </authorList>
    </citation>
    <scope>NUCLEOTIDE SEQUENCE [LARGE SCALE GENOMIC DNA]</scope>
</reference>
<feature type="coiled-coil region" evidence="1">
    <location>
        <begin position="55"/>
        <end position="139"/>
    </location>
</feature>
<keyword evidence="4" id="KW-1185">Reference proteome</keyword>
<proteinExistence type="predicted"/>
<feature type="region of interest" description="Disordered" evidence="2">
    <location>
        <begin position="198"/>
        <end position="219"/>
    </location>
</feature>
<gene>
    <name evidence="3" type="ORF">PCOR1329_LOCUS31950</name>
</gene>
<feature type="compositionally biased region" description="Basic and acidic residues" evidence="2">
    <location>
        <begin position="40"/>
        <end position="49"/>
    </location>
</feature>
<evidence type="ECO:0000313" key="4">
    <source>
        <dbReference type="Proteomes" id="UP001189429"/>
    </source>
</evidence>
<feature type="region of interest" description="Disordered" evidence="2">
    <location>
        <begin position="1"/>
        <end position="50"/>
    </location>
</feature>
<name>A0ABN9SRM8_9DINO</name>
<organism evidence="3 4">
    <name type="scientific">Prorocentrum cordatum</name>
    <dbReference type="NCBI Taxonomy" id="2364126"/>
    <lineage>
        <taxon>Eukaryota</taxon>
        <taxon>Sar</taxon>
        <taxon>Alveolata</taxon>
        <taxon>Dinophyceae</taxon>
        <taxon>Prorocentrales</taxon>
        <taxon>Prorocentraceae</taxon>
        <taxon>Prorocentrum</taxon>
    </lineage>
</organism>
<comment type="caution">
    <text evidence="3">The sequence shown here is derived from an EMBL/GenBank/DDBJ whole genome shotgun (WGS) entry which is preliminary data.</text>
</comment>
<protein>
    <submittedName>
        <fullName evidence="3">Uncharacterized protein</fullName>
    </submittedName>
</protein>
<dbReference type="EMBL" id="CAUYUJ010012769">
    <property type="protein sequence ID" value="CAK0834559.1"/>
    <property type="molecule type" value="Genomic_DNA"/>
</dbReference>
<feature type="non-terminal residue" evidence="3">
    <location>
        <position position="254"/>
    </location>
</feature>
<keyword evidence="1" id="KW-0175">Coiled coil</keyword>
<accession>A0ABN9SRM8</accession>
<feature type="non-terminal residue" evidence="3">
    <location>
        <position position="1"/>
    </location>
</feature>
<feature type="compositionally biased region" description="Polar residues" evidence="2">
    <location>
        <begin position="14"/>
        <end position="31"/>
    </location>
</feature>
<evidence type="ECO:0000256" key="2">
    <source>
        <dbReference type="SAM" id="MobiDB-lite"/>
    </source>
</evidence>
<evidence type="ECO:0000313" key="3">
    <source>
        <dbReference type="EMBL" id="CAK0834559.1"/>
    </source>
</evidence>
<sequence>DIGLAKTLAAMQKQLDQLTKQTPPTKDTPSNGHGGGRGSGAEDKDEKPDALVAKANELETAIKACKSEYMEEARKSSEAQLREVRKQIEGQKSDVTQHANLGHKLARKESQLKKAVEEAEEQEKAINDATAKRGELQAKQIVLKAEIDDIRVQLKQSPLAGGGDFDFTIPGHLLEGKDEVKTLIQTDAFKQFTQLFAQPRTKQEPRTEAAGDGDGDAQMDDAFVSTAEAESFWEQHRGDKRVIVQALVAAKFKK</sequence>
<evidence type="ECO:0000256" key="1">
    <source>
        <dbReference type="SAM" id="Coils"/>
    </source>
</evidence>